<protein>
    <submittedName>
        <fullName evidence="1">Uncharacterized protein</fullName>
    </submittedName>
</protein>
<gene>
    <name evidence="1" type="ORF">MNB_SV-8-624</name>
</gene>
<dbReference type="AlphaFoldDB" id="A0A1W1CA21"/>
<proteinExistence type="predicted"/>
<reference evidence="1" key="1">
    <citation type="submission" date="2016-10" db="EMBL/GenBank/DDBJ databases">
        <authorList>
            <person name="de Groot N.N."/>
        </authorList>
    </citation>
    <scope>NUCLEOTIDE SEQUENCE</scope>
</reference>
<accession>A0A1W1CA21</accession>
<organism evidence="1">
    <name type="scientific">hydrothermal vent metagenome</name>
    <dbReference type="NCBI Taxonomy" id="652676"/>
    <lineage>
        <taxon>unclassified sequences</taxon>
        <taxon>metagenomes</taxon>
        <taxon>ecological metagenomes</taxon>
    </lineage>
</organism>
<dbReference type="EMBL" id="FPHD01000060">
    <property type="protein sequence ID" value="SFV62573.1"/>
    <property type="molecule type" value="Genomic_DNA"/>
</dbReference>
<name>A0A1W1CA21_9ZZZZ</name>
<evidence type="ECO:0000313" key="1">
    <source>
        <dbReference type="EMBL" id="SFV62573.1"/>
    </source>
</evidence>
<sequence>MNLEKKYPKLFDKLEDKEVVLRHLLNVDANYEDYDSEEFEFDFEEYNFIIYIAEPVQKALGKAKMEKLLVKLQDNDAFENFIASEEDLYGVKSLLSEDEIVSMLLEQIEEIV</sequence>